<dbReference type="HAMAP" id="MF_00097">
    <property type="entry name" value="TMP_synthase"/>
    <property type="match status" value="1"/>
</dbReference>
<evidence type="ECO:0000256" key="4">
    <source>
        <dbReference type="ARBA" id="ARBA00022842"/>
    </source>
</evidence>
<evidence type="ECO:0000313" key="14">
    <source>
        <dbReference type="Proteomes" id="UP000751852"/>
    </source>
</evidence>
<dbReference type="PANTHER" id="PTHR20857:SF15">
    <property type="entry name" value="THIAMINE-PHOSPHATE SYNTHASE"/>
    <property type="match status" value="1"/>
</dbReference>
<evidence type="ECO:0000256" key="9">
    <source>
        <dbReference type="HAMAP-Rule" id="MF_00097"/>
    </source>
</evidence>
<dbReference type="Pfam" id="PF02581">
    <property type="entry name" value="TMP-TENI"/>
    <property type="match status" value="1"/>
</dbReference>
<comment type="catalytic activity">
    <reaction evidence="7 9 10">
        <text>2-(2-carboxy-4-methylthiazol-5-yl)ethyl phosphate + 4-amino-2-methyl-5-(diphosphooxymethyl)pyrimidine + 2 H(+) = thiamine phosphate + CO2 + diphosphate</text>
        <dbReference type="Rhea" id="RHEA:47848"/>
        <dbReference type="ChEBI" id="CHEBI:15378"/>
        <dbReference type="ChEBI" id="CHEBI:16526"/>
        <dbReference type="ChEBI" id="CHEBI:33019"/>
        <dbReference type="ChEBI" id="CHEBI:37575"/>
        <dbReference type="ChEBI" id="CHEBI:57841"/>
        <dbReference type="ChEBI" id="CHEBI:62890"/>
        <dbReference type="EC" id="2.5.1.3"/>
    </reaction>
</comment>
<dbReference type="InterPro" id="IPR034291">
    <property type="entry name" value="TMP_synthase"/>
</dbReference>
<dbReference type="EC" id="2.5.1.3" evidence="9"/>
<dbReference type="PANTHER" id="PTHR20857">
    <property type="entry name" value="THIAMINE-PHOSPHATE PYROPHOSPHORYLASE"/>
    <property type="match status" value="1"/>
</dbReference>
<evidence type="ECO:0000256" key="8">
    <source>
        <dbReference type="ARBA" id="ARBA00047883"/>
    </source>
</evidence>
<dbReference type="GO" id="GO:0004789">
    <property type="term" value="F:thiamine-phosphate diphosphorylase activity"/>
    <property type="evidence" value="ECO:0007669"/>
    <property type="project" value="UniProtKB-EC"/>
</dbReference>
<dbReference type="InterPro" id="IPR013785">
    <property type="entry name" value="Aldolase_TIM"/>
</dbReference>
<accession>A0ABS0T9T0</accession>
<evidence type="ECO:0000256" key="3">
    <source>
        <dbReference type="ARBA" id="ARBA00022723"/>
    </source>
</evidence>
<evidence type="ECO:0000256" key="10">
    <source>
        <dbReference type="RuleBase" id="RU003826"/>
    </source>
</evidence>
<gene>
    <name evidence="9" type="primary">thiE</name>
    <name evidence="13" type="ORF">HHH54_07800</name>
</gene>
<feature type="binding site" evidence="9">
    <location>
        <position position="95"/>
    </location>
    <ligand>
        <name>Mg(2+)</name>
        <dbReference type="ChEBI" id="CHEBI:18420"/>
    </ligand>
</feature>
<comment type="similarity">
    <text evidence="9 10">Belongs to the thiamine-phosphate synthase family.</text>
</comment>
<comment type="cofactor">
    <cofactor evidence="9">
        <name>Mg(2+)</name>
        <dbReference type="ChEBI" id="CHEBI:18420"/>
    </cofactor>
    <text evidence="9">Binds 1 Mg(2+) ion per subunit.</text>
</comment>
<evidence type="ECO:0000313" key="13">
    <source>
        <dbReference type="EMBL" id="MBI5975506.1"/>
    </source>
</evidence>
<feature type="binding site" evidence="9">
    <location>
        <position position="76"/>
    </location>
    <ligand>
        <name>Mg(2+)</name>
        <dbReference type="ChEBI" id="CHEBI:18420"/>
    </ligand>
</feature>
<comment type="catalytic activity">
    <reaction evidence="6 9 10">
        <text>4-methyl-5-(2-phosphooxyethyl)-thiazole + 4-amino-2-methyl-5-(diphosphooxymethyl)pyrimidine + H(+) = thiamine phosphate + diphosphate</text>
        <dbReference type="Rhea" id="RHEA:22328"/>
        <dbReference type="ChEBI" id="CHEBI:15378"/>
        <dbReference type="ChEBI" id="CHEBI:33019"/>
        <dbReference type="ChEBI" id="CHEBI:37575"/>
        <dbReference type="ChEBI" id="CHEBI:57841"/>
        <dbReference type="ChEBI" id="CHEBI:58296"/>
        <dbReference type="EC" id="2.5.1.3"/>
    </reaction>
</comment>
<comment type="function">
    <text evidence="9">Condenses 4-methyl-5-(beta-hydroxyethyl)thiazole monophosphate (THZ-P) and 2-methyl-4-amino-5-hydroxymethyl pyrimidine pyrophosphate (HMP-PP) to form thiamine monophosphate (TMP).</text>
</comment>
<evidence type="ECO:0000256" key="11">
    <source>
        <dbReference type="RuleBase" id="RU004253"/>
    </source>
</evidence>
<dbReference type="Proteomes" id="UP000751852">
    <property type="component" value="Unassembled WGS sequence"/>
</dbReference>
<keyword evidence="2 9" id="KW-0808">Transferase</keyword>
<sequence>MKFNREFLKVYFIAGTQDIKKGTLEDILEEALKSGITMYQFREKGPSALTGEAKKEKAIQLKALCHQYNVPFIVNDDVSLAIEIDADGVHVGQDDLKVEQFYSKLANKIIGLSVGSFEEYDQSDLTHVDYIGVGPVYATSSKDDAKTPGGVALIRRMREYDPEIPIVAIGGITEENVTSIIKNGADGIATISSITHSQNIEDSVSRYLENFNSYHK</sequence>
<dbReference type="SUPFAM" id="SSF51391">
    <property type="entry name" value="Thiamin phosphate synthase"/>
    <property type="match status" value="1"/>
</dbReference>
<protein>
    <recommendedName>
        <fullName evidence="9">Thiamine-phosphate synthase</fullName>
        <shortName evidence="9">TP synthase</shortName>
        <shortName evidence="9">TPS</shortName>
        <ecNumber evidence="9">2.5.1.3</ecNumber>
    </recommendedName>
    <alternativeName>
        <fullName evidence="9">Thiamine-phosphate pyrophosphorylase</fullName>
        <shortName evidence="9">TMP pyrophosphorylase</shortName>
        <shortName evidence="9">TMP-PPase</shortName>
    </alternativeName>
</protein>
<feature type="binding site" evidence="9">
    <location>
        <begin position="139"/>
        <end position="141"/>
    </location>
    <ligand>
        <name>2-[(2R,5Z)-2-carboxy-4-methylthiazol-5(2H)-ylidene]ethyl phosphate</name>
        <dbReference type="ChEBI" id="CHEBI:62899"/>
    </ligand>
</feature>
<reference evidence="13 14" key="1">
    <citation type="submission" date="2020-04" db="EMBL/GenBank/DDBJ databases">
        <title>Staphylococcus species from domestic dog.</title>
        <authorList>
            <person name="Paterson G.K."/>
        </authorList>
    </citation>
    <scope>NUCLEOTIDE SEQUENCE [LARGE SCALE GENOMIC DNA]</scope>
    <source>
        <strain evidence="13 14">H16/1A</strain>
    </source>
</reference>
<dbReference type="EMBL" id="JABANU010000018">
    <property type="protein sequence ID" value="MBI5975506.1"/>
    <property type="molecule type" value="Genomic_DNA"/>
</dbReference>
<comment type="pathway">
    <text evidence="1 9 11">Cofactor biosynthesis; thiamine diphosphate biosynthesis; thiamine phosphate from 4-amino-2-methyl-5-diphosphomethylpyrimidine and 4-methyl-5-(2-phosphoethyl)-thiazole: step 1/1.</text>
</comment>
<keyword evidence="14" id="KW-1185">Reference proteome</keyword>
<keyword evidence="4 9" id="KW-0460">Magnesium</keyword>
<feature type="binding site" evidence="9">
    <location>
        <position position="142"/>
    </location>
    <ligand>
        <name>4-amino-2-methyl-5-(diphosphooxymethyl)pyrimidine</name>
        <dbReference type="ChEBI" id="CHEBI:57841"/>
    </ligand>
</feature>
<dbReference type="NCBIfam" id="TIGR00693">
    <property type="entry name" value="thiE"/>
    <property type="match status" value="1"/>
</dbReference>
<keyword evidence="3 9" id="KW-0479">Metal-binding</keyword>
<name>A0ABS0T9T0_9STAP</name>
<dbReference type="InterPro" id="IPR022998">
    <property type="entry name" value="ThiamineP_synth_TenI"/>
</dbReference>
<evidence type="ECO:0000256" key="7">
    <source>
        <dbReference type="ARBA" id="ARBA00047851"/>
    </source>
</evidence>
<evidence type="ECO:0000256" key="2">
    <source>
        <dbReference type="ARBA" id="ARBA00022679"/>
    </source>
</evidence>
<feature type="binding site" evidence="9">
    <location>
        <begin position="40"/>
        <end position="44"/>
    </location>
    <ligand>
        <name>4-amino-2-methyl-5-(diphosphooxymethyl)pyrimidine</name>
        <dbReference type="ChEBI" id="CHEBI:57841"/>
    </ligand>
</feature>
<feature type="binding site" evidence="9">
    <location>
        <position position="75"/>
    </location>
    <ligand>
        <name>4-amino-2-methyl-5-(diphosphooxymethyl)pyrimidine</name>
        <dbReference type="ChEBI" id="CHEBI:57841"/>
    </ligand>
</feature>
<proteinExistence type="inferred from homology"/>
<keyword evidence="5 9" id="KW-0784">Thiamine biosynthesis</keyword>
<dbReference type="RefSeq" id="WP_198618283.1">
    <property type="nucleotide sequence ID" value="NZ_JABANU010000018.1"/>
</dbReference>
<comment type="catalytic activity">
    <reaction evidence="8 9 10">
        <text>2-[(2R,5Z)-2-carboxy-4-methylthiazol-5(2H)-ylidene]ethyl phosphate + 4-amino-2-methyl-5-(diphosphooxymethyl)pyrimidine + 2 H(+) = thiamine phosphate + CO2 + diphosphate</text>
        <dbReference type="Rhea" id="RHEA:47844"/>
        <dbReference type="ChEBI" id="CHEBI:15378"/>
        <dbReference type="ChEBI" id="CHEBI:16526"/>
        <dbReference type="ChEBI" id="CHEBI:33019"/>
        <dbReference type="ChEBI" id="CHEBI:37575"/>
        <dbReference type="ChEBI" id="CHEBI:57841"/>
        <dbReference type="ChEBI" id="CHEBI:62899"/>
        <dbReference type="EC" id="2.5.1.3"/>
    </reaction>
</comment>
<feature type="binding site" evidence="9">
    <location>
        <position position="171"/>
    </location>
    <ligand>
        <name>2-[(2R,5Z)-2-carboxy-4-methylthiazol-5(2H)-ylidene]ethyl phosphate</name>
        <dbReference type="ChEBI" id="CHEBI:62899"/>
    </ligand>
</feature>
<comment type="caution">
    <text evidence="13">The sequence shown here is derived from an EMBL/GenBank/DDBJ whole genome shotgun (WGS) entry which is preliminary data.</text>
</comment>
<evidence type="ECO:0000256" key="1">
    <source>
        <dbReference type="ARBA" id="ARBA00005165"/>
    </source>
</evidence>
<evidence type="ECO:0000256" key="6">
    <source>
        <dbReference type="ARBA" id="ARBA00047334"/>
    </source>
</evidence>
<organism evidence="13 14">
    <name type="scientific">Staphylococcus canis</name>
    <dbReference type="NCBI Taxonomy" id="2724942"/>
    <lineage>
        <taxon>Bacteria</taxon>
        <taxon>Bacillati</taxon>
        <taxon>Bacillota</taxon>
        <taxon>Bacilli</taxon>
        <taxon>Bacillales</taxon>
        <taxon>Staphylococcaceae</taxon>
        <taxon>Staphylococcus</taxon>
    </lineage>
</organism>
<dbReference type="Gene3D" id="3.20.20.70">
    <property type="entry name" value="Aldolase class I"/>
    <property type="match status" value="1"/>
</dbReference>
<dbReference type="CDD" id="cd00564">
    <property type="entry name" value="TMP_TenI"/>
    <property type="match status" value="1"/>
</dbReference>
<feature type="domain" description="Thiamine phosphate synthase/TenI" evidence="12">
    <location>
        <begin position="10"/>
        <end position="194"/>
    </location>
</feature>
<feature type="binding site" evidence="9">
    <location>
        <begin position="191"/>
        <end position="192"/>
    </location>
    <ligand>
        <name>2-[(2R,5Z)-2-carboxy-4-methylthiazol-5(2H)-ylidene]ethyl phosphate</name>
        <dbReference type="ChEBI" id="CHEBI:62899"/>
    </ligand>
</feature>
<evidence type="ECO:0000259" key="12">
    <source>
        <dbReference type="Pfam" id="PF02581"/>
    </source>
</evidence>
<dbReference type="InterPro" id="IPR036206">
    <property type="entry name" value="ThiamineP_synth_sf"/>
</dbReference>
<evidence type="ECO:0000256" key="5">
    <source>
        <dbReference type="ARBA" id="ARBA00022977"/>
    </source>
</evidence>
<feature type="binding site" evidence="9">
    <location>
        <position position="113"/>
    </location>
    <ligand>
        <name>4-amino-2-methyl-5-(diphosphooxymethyl)pyrimidine</name>
        <dbReference type="ChEBI" id="CHEBI:57841"/>
    </ligand>
</feature>